<name>A0A523UUH6_UNCT6</name>
<dbReference type="AlphaFoldDB" id="A0A523UUH6"/>
<protein>
    <recommendedName>
        <fullName evidence="3">DUF5723 domain-containing protein</fullName>
    </recommendedName>
</protein>
<organism evidence="1 2">
    <name type="scientific">candidate division TA06 bacterium</name>
    <dbReference type="NCBI Taxonomy" id="2250710"/>
    <lineage>
        <taxon>Bacteria</taxon>
        <taxon>Bacteria division TA06</taxon>
    </lineage>
</organism>
<gene>
    <name evidence="1" type="ORF">E3J62_04845</name>
</gene>
<dbReference type="EMBL" id="SOJN01000063">
    <property type="protein sequence ID" value="TET46174.1"/>
    <property type="molecule type" value="Genomic_DNA"/>
</dbReference>
<dbReference type="Gene3D" id="2.40.160.60">
    <property type="entry name" value="Outer membrane protein transport protein (OMPP1/FadL/TodX)"/>
    <property type="match status" value="1"/>
</dbReference>
<sequence length="507" mass="53785">MKSLFSISVGLLLIMMISSGGLAQEQSSYVGSLTGVISVSPSFLSLSALSLKSCHVGMAEGIRGAAINPAALTDVKNFEIALAMAGGRSWRSNSQLSFDAGEMVGEVKVPLNFLLRRKGGIEQFSLAARTPIFHASLGFLEPEHIGIHLSGTQSIFQVLDVDIPYTLTSEEIPGLPDGVEIPVVFHIEGEVQLDLDGKIDSELDQRPTMIALAHKLGPFSIGAGIKLYSIEGYVQSDIKIDGEGRLTGTVPADSGDWHVELEGTASISRQTLLGYSGTGQIKGDCVALVLGTQAKGEHAGIGVAVELNTPVSLTSTYESSSSIAMGTPTIEGFGGNIQVDSTGRRIYGSIDVDLSSIPLEDGEMAMQGTIYRMPAEAKVRIGAAIHFPILTLAVDAGRSFSLEKNSSNLYFLVVGLEVKPLKVMSFHSTIELSRRTIQFADLNMDVPSGTAVVGTSLQLTPFLEFDAALSANTLTYLGTSWETMAQGIDLYKILETAQAGMGIKLSF</sequence>
<comment type="caution">
    <text evidence="1">The sequence shown here is derived from an EMBL/GenBank/DDBJ whole genome shotgun (WGS) entry which is preliminary data.</text>
</comment>
<reference evidence="1 2" key="1">
    <citation type="submission" date="2019-03" db="EMBL/GenBank/DDBJ databases">
        <title>Metabolic potential of uncultured bacteria and archaea associated with petroleum seepage in deep-sea sediments.</title>
        <authorList>
            <person name="Dong X."/>
            <person name="Hubert C."/>
        </authorList>
    </citation>
    <scope>NUCLEOTIDE SEQUENCE [LARGE SCALE GENOMIC DNA]</scope>
    <source>
        <strain evidence="1">E44_bin18</strain>
    </source>
</reference>
<accession>A0A523UUH6</accession>
<evidence type="ECO:0000313" key="2">
    <source>
        <dbReference type="Proteomes" id="UP000315525"/>
    </source>
</evidence>
<evidence type="ECO:0000313" key="1">
    <source>
        <dbReference type="EMBL" id="TET46174.1"/>
    </source>
</evidence>
<dbReference type="Proteomes" id="UP000315525">
    <property type="component" value="Unassembled WGS sequence"/>
</dbReference>
<evidence type="ECO:0008006" key="3">
    <source>
        <dbReference type="Google" id="ProtNLM"/>
    </source>
</evidence>
<proteinExistence type="predicted"/>